<keyword evidence="2" id="KW-0472">Membrane</keyword>
<feature type="transmembrane region" description="Helical" evidence="2">
    <location>
        <begin position="67"/>
        <end position="86"/>
    </location>
</feature>
<evidence type="ECO:0000259" key="3">
    <source>
        <dbReference type="Pfam" id="PF07786"/>
    </source>
</evidence>
<accession>A0A9W6P6B4</accession>
<dbReference type="PANTHER" id="PTHR30590">
    <property type="entry name" value="INNER MEMBRANE PROTEIN"/>
    <property type="match status" value="1"/>
</dbReference>
<feature type="transmembrane region" description="Helical" evidence="2">
    <location>
        <begin position="367"/>
        <end position="385"/>
    </location>
</feature>
<feature type="transmembrane region" description="Helical" evidence="2">
    <location>
        <begin position="331"/>
        <end position="355"/>
    </location>
</feature>
<protein>
    <recommendedName>
        <fullName evidence="3">Heparan-alpha-glucosaminide N-acetyltransferase catalytic domain-containing protein</fullName>
    </recommendedName>
</protein>
<keyword evidence="2" id="KW-1133">Transmembrane helix</keyword>
<dbReference type="AlphaFoldDB" id="A0A9W6P6B4"/>
<feature type="transmembrane region" description="Helical" evidence="2">
    <location>
        <begin position="98"/>
        <end position="115"/>
    </location>
</feature>
<dbReference type="Proteomes" id="UP001165092">
    <property type="component" value="Unassembled WGS sequence"/>
</dbReference>
<dbReference type="EMBL" id="BSQG01000003">
    <property type="protein sequence ID" value="GLU47813.1"/>
    <property type="molecule type" value="Genomic_DNA"/>
</dbReference>
<feature type="transmembrane region" description="Helical" evidence="2">
    <location>
        <begin position="26"/>
        <end position="47"/>
    </location>
</feature>
<dbReference type="PANTHER" id="PTHR30590:SF3">
    <property type="entry name" value="HYPOTHETICAL MEMBRANE SPANNING PROTEIN"/>
    <property type="match status" value="1"/>
</dbReference>
<sequence>MSYATPGTGFPQAAPPRADRITGVDLARALAVFGMFTVHLGVGAIGLLGGEAAETFHALTRGRSSALFALLAGVSLALLSGRTVPLPTPERRRAGTKILVRVVALALIGAIVDLLGAPIAIILVYYAGFFLLALPLLRLRAPALGVIAAAVAVLGPLLSFVLRTLLGDPGTPTGSIDGFTAFFLSGYYPAFSFMAFVVAGMAVGRLDLRSGAVRAGLAGGGAFLALLGYGGSWLLLNPLGGIDRITEATAAQVYGTPAQGALDAETLSLLRDYTVSQIDSLHGNVPTDTPYWLLVASPHSGTGFEIAGAVGTGLMVLALCLVLGDLLGRALFPLAAAGSMALTVYVGHIVVIAGLGGSAQDLAPFRLESFVLGALLFATLWRLLLGRGPLERLLGWTADAVVARALPPQPVPSPPRVAPCPDPAPEQVCTPREGPPA</sequence>
<organism evidence="4 5">
    <name type="scientific">Nocardiopsis ansamitocini</name>
    <dbReference type="NCBI Taxonomy" id="1670832"/>
    <lineage>
        <taxon>Bacteria</taxon>
        <taxon>Bacillati</taxon>
        <taxon>Actinomycetota</taxon>
        <taxon>Actinomycetes</taxon>
        <taxon>Streptosporangiales</taxon>
        <taxon>Nocardiopsidaceae</taxon>
        <taxon>Nocardiopsis</taxon>
    </lineage>
</organism>
<feature type="transmembrane region" description="Helical" evidence="2">
    <location>
        <begin position="121"/>
        <end position="137"/>
    </location>
</feature>
<name>A0A9W6P6B4_9ACTN</name>
<proteinExistence type="predicted"/>
<evidence type="ECO:0000256" key="2">
    <source>
        <dbReference type="SAM" id="Phobius"/>
    </source>
</evidence>
<dbReference type="Pfam" id="PF07786">
    <property type="entry name" value="HGSNAT_cat"/>
    <property type="match status" value="1"/>
</dbReference>
<comment type="caution">
    <text evidence="4">The sequence shown here is derived from an EMBL/GenBank/DDBJ whole genome shotgun (WGS) entry which is preliminary data.</text>
</comment>
<gene>
    <name evidence="4" type="ORF">Nans01_21640</name>
</gene>
<keyword evidence="2" id="KW-0812">Transmembrane</keyword>
<feature type="transmembrane region" description="Helical" evidence="2">
    <location>
        <begin position="144"/>
        <end position="166"/>
    </location>
</feature>
<dbReference type="RefSeq" id="WP_285759085.1">
    <property type="nucleotide sequence ID" value="NZ_BSQG01000003.1"/>
</dbReference>
<evidence type="ECO:0000313" key="4">
    <source>
        <dbReference type="EMBL" id="GLU47813.1"/>
    </source>
</evidence>
<dbReference type="InterPro" id="IPR012429">
    <property type="entry name" value="HGSNAT_cat"/>
</dbReference>
<feature type="region of interest" description="Disordered" evidence="1">
    <location>
        <begin position="407"/>
        <end position="437"/>
    </location>
</feature>
<evidence type="ECO:0000256" key="1">
    <source>
        <dbReference type="SAM" id="MobiDB-lite"/>
    </source>
</evidence>
<feature type="transmembrane region" description="Helical" evidence="2">
    <location>
        <begin position="186"/>
        <end position="203"/>
    </location>
</feature>
<dbReference type="InterPro" id="IPR052529">
    <property type="entry name" value="Bact_Transport_Assoc"/>
</dbReference>
<evidence type="ECO:0000313" key="5">
    <source>
        <dbReference type="Proteomes" id="UP001165092"/>
    </source>
</evidence>
<feature type="compositionally biased region" description="Pro residues" evidence="1">
    <location>
        <begin position="407"/>
        <end position="424"/>
    </location>
</feature>
<feature type="transmembrane region" description="Helical" evidence="2">
    <location>
        <begin position="215"/>
        <end position="236"/>
    </location>
</feature>
<reference evidence="4" key="1">
    <citation type="submission" date="2023-02" db="EMBL/GenBank/DDBJ databases">
        <title>Nocardiopsis ansamitocini NBRC 112285.</title>
        <authorList>
            <person name="Ichikawa N."/>
            <person name="Sato H."/>
            <person name="Tonouchi N."/>
        </authorList>
    </citation>
    <scope>NUCLEOTIDE SEQUENCE</scope>
    <source>
        <strain evidence="4">NBRC 112285</strain>
    </source>
</reference>
<feature type="transmembrane region" description="Helical" evidence="2">
    <location>
        <begin position="306"/>
        <end position="324"/>
    </location>
</feature>
<keyword evidence="5" id="KW-1185">Reference proteome</keyword>
<feature type="domain" description="Heparan-alpha-glucosaminide N-acetyltransferase catalytic" evidence="3">
    <location>
        <begin position="20"/>
        <end position="215"/>
    </location>
</feature>